<evidence type="ECO:0000256" key="7">
    <source>
        <dbReference type="ARBA" id="ARBA00022692"/>
    </source>
</evidence>
<dbReference type="PROSITE" id="PS00409">
    <property type="entry name" value="PROKAR_NTER_METHYL"/>
    <property type="match status" value="1"/>
</dbReference>
<evidence type="ECO:0000256" key="8">
    <source>
        <dbReference type="ARBA" id="ARBA00022989"/>
    </source>
</evidence>
<evidence type="ECO:0000256" key="10">
    <source>
        <dbReference type="SAM" id="Coils"/>
    </source>
</evidence>
<dbReference type="Gene3D" id="2.10.70.20">
    <property type="entry name" value="gspk-gspi-gspj complex like domains"/>
    <property type="match status" value="1"/>
</dbReference>
<dbReference type="Pfam" id="PF11612">
    <property type="entry name" value="T2SSJ"/>
    <property type="match status" value="1"/>
</dbReference>
<evidence type="ECO:0000313" key="13">
    <source>
        <dbReference type="Proteomes" id="UP000653472"/>
    </source>
</evidence>
<dbReference type="Proteomes" id="UP000653472">
    <property type="component" value="Unassembled WGS sequence"/>
</dbReference>
<dbReference type="InterPro" id="IPR010055">
    <property type="entry name" value="T2SS_protein-GspJ"/>
</dbReference>
<dbReference type="GO" id="GO:0015627">
    <property type="term" value="C:type II protein secretion system complex"/>
    <property type="evidence" value="ECO:0007669"/>
    <property type="project" value="InterPro"/>
</dbReference>
<proteinExistence type="inferred from homology"/>
<dbReference type="GO" id="GO:0005886">
    <property type="term" value="C:plasma membrane"/>
    <property type="evidence" value="ECO:0007669"/>
    <property type="project" value="UniProtKB-SubCell"/>
</dbReference>
<feature type="transmembrane region" description="Helical" evidence="11">
    <location>
        <begin position="15"/>
        <end position="38"/>
    </location>
</feature>
<dbReference type="Pfam" id="PF07963">
    <property type="entry name" value="N_methyl"/>
    <property type="match status" value="1"/>
</dbReference>
<keyword evidence="9 11" id="KW-0472">Membrane</keyword>
<sequence length="233" mass="26498">MIIARQRPPIRQRGFTLLEIIIVVAIFAIFAVLAYGGLDSVLQTRTRVEAAQQRLAEVQKAYVRLRDDFQQVRDRPVRDNYGDTEPGFEGADNAAVEFTRGGWPNPLYLPRASLQRVSYRLEDGALHRLSWRILDRAQDTQPVDLVLLTGVTDLQWRFMDQQRQWQTRWPSLNTATTQSQAVSVPPPLGIEISLTTKDYGKLRFLFRLGVDPVTFSNSTQTTTTTTTTTETSQ</sequence>
<dbReference type="GO" id="GO:0015628">
    <property type="term" value="P:protein secretion by the type II secretion system"/>
    <property type="evidence" value="ECO:0007669"/>
    <property type="project" value="InterPro"/>
</dbReference>
<evidence type="ECO:0000256" key="6">
    <source>
        <dbReference type="ARBA" id="ARBA00022519"/>
    </source>
</evidence>
<evidence type="ECO:0000256" key="3">
    <source>
        <dbReference type="ARBA" id="ARBA00021539"/>
    </source>
</evidence>
<evidence type="ECO:0000313" key="12">
    <source>
        <dbReference type="EMBL" id="NKF23140.1"/>
    </source>
</evidence>
<dbReference type="Gene3D" id="3.10.610.10">
    <property type="entry name" value="GSPII I/J protein-like"/>
    <property type="match status" value="1"/>
</dbReference>
<feature type="coiled-coil region" evidence="10">
    <location>
        <begin position="41"/>
        <end position="75"/>
    </location>
</feature>
<evidence type="ECO:0000256" key="11">
    <source>
        <dbReference type="SAM" id="Phobius"/>
    </source>
</evidence>
<keyword evidence="5" id="KW-0488">Methylation</keyword>
<dbReference type="InterPro" id="IPR045584">
    <property type="entry name" value="Pilin-like"/>
</dbReference>
<reference evidence="12" key="1">
    <citation type="submission" date="2020-03" db="EMBL/GenBank/DDBJ databases">
        <title>Solimonas marina sp. nov., isolated from deep seawater of the Pacific Ocean.</title>
        <authorList>
            <person name="Liu X."/>
            <person name="Lai Q."/>
            <person name="Sun F."/>
            <person name="Gai Y."/>
            <person name="Li G."/>
            <person name="Shao Z."/>
        </authorList>
    </citation>
    <scope>NUCLEOTIDE SEQUENCE</scope>
    <source>
        <strain evidence="12">C16B3</strain>
    </source>
</reference>
<dbReference type="PANTHER" id="PTHR39583">
    <property type="entry name" value="TYPE II SECRETION SYSTEM PROTEIN J-RELATED"/>
    <property type="match status" value="1"/>
</dbReference>
<dbReference type="EMBL" id="JAAVXB010000006">
    <property type="protein sequence ID" value="NKF23140.1"/>
    <property type="molecule type" value="Genomic_DNA"/>
</dbReference>
<dbReference type="NCBIfam" id="TIGR02532">
    <property type="entry name" value="IV_pilin_GFxxxE"/>
    <property type="match status" value="1"/>
</dbReference>
<dbReference type="InterPro" id="IPR012902">
    <property type="entry name" value="N_methyl_site"/>
</dbReference>
<dbReference type="PANTHER" id="PTHR39583:SF2">
    <property type="entry name" value="TYPE II SECRETION SYSTEM PROTEIN J"/>
    <property type="match status" value="1"/>
</dbReference>
<evidence type="ECO:0000256" key="4">
    <source>
        <dbReference type="ARBA" id="ARBA00022475"/>
    </source>
</evidence>
<name>A0A969WBN0_9GAMM</name>
<keyword evidence="13" id="KW-1185">Reference proteome</keyword>
<dbReference type="AlphaFoldDB" id="A0A969WBN0"/>
<keyword evidence="7 11" id="KW-0812">Transmembrane</keyword>
<accession>A0A969WBN0</accession>
<keyword evidence="4" id="KW-1003">Cell membrane</keyword>
<dbReference type="NCBIfam" id="TIGR01711">
    <property type="entry name" value="gspJ"/>
    <property type="match status" value="1"/>
</dbReference>
<dbReference type="SUPFAM" id="SSF54523">
    <property type="entry name" value="Pili subunits"/>
    <property type="match status" value="1"/>
</dbReference>
<gene>
    <name evidence="12" type="primary">gspJ</name>
    <name evidence="12" type="ORF">G7Y82_12505</name>
</gene>
<evidence type="ECO:0000256" key="5">
    <source>
        <dbReference type="ARBA" id="ARBA00022481"/>
    </source>
</evidence>
<evidence type="ECO:0000256" key="1">
    <source>
        <dbReference type="ARBA" id="ARBA00004377"/>
    </source>
</evidence>
<evidence type="ECO:0000256" key="9">
    <source>
        <dbReference type="ARBA" id="ARBA00023136"/>
    </source>
</evidence>
<keyword evidence="8 11" id="KW-1133">Transmembrane helix</keyword>
<comment type="subcellular location">
    <subcellularLocation>
        <location evidence="1">Cell inner membrane</location>
        <topology evidence="1">Single-pass membrane protein</topology>
    </subcellularLocation>
</comment>
<comment type="caution">
    <text evidence="12">The sequence shown here is derived from an EMBL/GenBank/DDBJ whole genome shotgun (WGS) entry which is preliminary data.</text>
</comment>
<organism evidence="12 13">
    <name type="scientific">Solimonas marina</name>
    <dbReference type="NCBI Taxonomy" id="2714601"/>
    <lineage>
        <taxon>Bacteria</taxon>
        <taxon>Pseudomonadati</taxon>
        <taxon>Pseudomonadota</taxon>
        <taxon>Gammaproteobacteria</taxon>
        <taxon>Nevskiales</taxon>
        <taxon>Nevskiaceae</taxon>
        <taxon>Solimonas</taxon>
    </lineage>
</organism>
<comment type="similarity">
    <text evidence="2">Belongs to the GSP J family.</text>
</comment>
<evidence type="ECO:0000256" key="2">
    <source>
        <dbReference type="ARBA" id="ARBA00011084"/>
    </source>
</evidence>
<keyword evidence="10" id="KW-0175">Coiled coil</keyword>
<keyword evidence="6" id="KW-0997">Cell inner membrane</keyword>
<dbReference type="InterPro" id="IPR051621">
    <property type="entry name" value="T2SS_protein_J"/>
</dbReference>
<protein>
    <recommendedName>
        <fullName evidence="3">Type II secretion system protein J</fullName>
    </recommendedName>
</protein>
<dbReference type="RefSeq" id="WP_168148460.1">
    <property type="nucleotide sequence ID" value="NZ_JAAVXB010000006.1"/>
</dbReference>